<keyword evidence="3" id="KW-1185">Reference proteome</keyword>
<reference evidence="1 3" key="1">
    <citation type="submission" date="2020-02" db="EMBL/GenBank/DDBJ databases">
        <title>Draft genome sequence of Haematococcus lacustris strain NIES-144.</title>
        <authorList>
            <person name="Morimoto D."/>
            <person name="Nakagawa S."/>
            <person name="Yoshida T."/>
            <person name="Sawayama S."/>
        </authorList>
    </citation>
    <scope>NUCLEOTIDE SEQUENCE [LARGE SCALE GENOMIC DNA]</scope>
    <source>
        <strain evidence="1 3">NIES-144</strain>
    </source>
</reference>
<proteinExistence type="predicted"/>
<name>A0A699Z813_HAELA</name>
<organism evidence="1 3">
    <name type="scientific">Haematococcus lacustris</name>
    <name type="common">Green alga</name>
    <name type="synonym">Haematococcus pluvialis</name>
    <dbReference type="NCBI Taxonomy" id="44745"/>
    <lineage>
        <taxon>Eukaryota</taxon>
        <taxon>Viridiplantae</taxon>
        <taxon>Chlorophyta</taxon>
        <taxon>core chlorophytes</taxon>
        <taxon>Chlorophyceae</taxon>
        <taxon>CS clade</taxon>
        <taxon>Chlamydomonadales</taxon>
        <taxon>Haematococcaceae</taxon>
        <taxon>Haematococcus</taxon>
    </lineage>
</organism>
<dbReference type="EMBL" id="BLLF01002733">
    <property type="protein sequence ID" value="GFH25146.1"/>
    <property type="molecule type" value="Genomic_DNA"/>
</dbReference>
<evidence type="ECO:0000313" key="1">
    <source>
        <dbReference type="EMBL" id="GFH15406.1"/>
    </source>
</evidence>
<dbReference type="EMBL" id="BLLF01000846">
    <property type="protein sequence ID" value="GFH15406.1"/>
    <property type="molecule type" value="Genomic_DNA"/>
</dbReference>
<accession>A0A699Z813</accession>
<evidence type="ECO:0000313" key="2">
    <source>
        <dbReference type="EMBL" id="GFH25146.1"/>
    </source>
</evidence>
<dbReference type="AlphaFoldDB" id="A0A699Z813"/>
<evidence type="ECO:0000313" key="3">
    <source>
        <dbReference type="Proteomes" id="UP000485058"/>
    </source>
</evidence>
<sequence>MPSIYEGPDDGLPVLGSVSAFNPNFDWGQYATSFMDEDDQGIGLSTDHFHAATFTRACRHVSQRATESNCPADQLPPAPDFSISLLGGDMEGDLLSQYIYQD</sequence>
<gene>
    <name evidence="1" type="ORF">HaLaN_11630</name>
    <name evidence="2" type="ORF">HaLaN_23066</name>
</gene>
<dbReference type="Proteomes" id="UP000485058">
    <property type="component" value="Unassembled WGS sequence"/>
</dbReference>
<protein>
    <submittedName>
        <fullName evidence="1">Uncharacterized protein</fullName>
    </submittedName>
</protein>
<comment type="caution">
    <text evidence="1">The sequence shown here is derived from an EMBL/GenBank/DDBJ whole genome shotgun (WGS) entry which is preliminary data.</text>
</comment>